<evidence type="ECO:0000259" key="3">
    <source>
        <dbReference type="PROSITE" id="PS50966"/>
    </source>
</evidence>
<protein>
    <recommendedName>
        <fullName evidence="3">SWIM-type domain-containing protein</fullName>
    </recommendedName>
</protein>
<dbReference type="EMBL" id="BAAAIH010000003">
    <property type="protein sequence ID" value="GAA1254324.1"/>
    <property type="molecule type" value="Genomic_DNA"/>
</dbReference>
<sequence>MEGFSGSTLRALAGPRSYERGLGHLNAVSGVEVGDGRVTASVHGTERYEVELALDGPDGLSGECDCPYGMEGNFCKHPVALGLTVLAQREGLPRRRKAARDRAQNLDGWLSGLSKDELLALVREQVGEDRQLRRRPELRAASARGDLAAVRARIRDPLDISPFAQYGAGRRRGVRHPGKSPEERKAQRRSA</sequence>
<dbReference type="InterPro" id="IPR007527">
    <property type="entry name" value="Znf_SWIM"/>
</dbReference>
<evidence type="ECO:0000256" key="2">
    <source>
        <dbReference type="SAM" id="MobiDB-lite"/>
    </source>
</evidence>
<gene>
    <name evidence="4" type="ORF">GCM10009579_10360</name>
</gene>
<keyword evidence="1" id="KW-0863">Zinc-finger</keyword>
<proteinExistence type="predicted"/>
<keyword evidence="1" id="KW-0479">Metal-binding</keyword>
<keyword evidence="1" id="KW-0862">Zinc</keyword>
<feature type="domain" description="SWIM-type" evidence="3">
    <location>
        <begin position="48"/>
        <end position="86"/>
    </location>
</feature>
<comment type="caution">
    <text evidence="4">The sequence shown here is derived from an EMBL/GenBank/DDBJ whole genome shotgun (WGS) entry which is preliminary data.</text>
</comment>
<dbReference type="Proteomes" id="UP001500282">
    <property type="component" value="Unassembled WGS sequence"/>
</dbReference>
<accession>A0ABN1WSS5</accession>
<evidence type="ECO:0000313" key="4">
    <source>
        <dbReference type="EMBL" id="GAA1254324.1"/>
    </source>
</evidence>
<evidence type="ECO:0000256" key="1">
    <source>
        <dbReference type="PROSITE-ProRule" id="PRU00325"/>
    </source>
</evidence>
<feature type="compositionally biased region" description="Basic residues" evidence="2">
    <location>
        <begin position="169"/>
        <end position="178"/>
    </location>
</feature>
<keyword evidence="5" id="KW-1185">Reference proteome</keyword>
<evidence type="ECO:0000313" key="5">
    <source>
        <dbReference type="Proteomes" id="UP001500282"/>
    </source>
</evidence>
<reference evidence="4 5" key="1">
    <citation type="journal article" date="2019" name="Int. J. Syst. Evol. Microbiol.">
        <title>The Global Catalogue of Microorganisms (GCM) 10K type strain sequencing project: providing services to taxonomists for standard genome sequencing and annotation.</title>
        <authorList>
            <consortium name="The Broad Institute Genomics Platform"/>
            <consortium name="The Broad Institute Genome Sequencing Center for Infectious Disease"/>
            <person name="Wu L."/>
            <person name="Ma J."/>
        </authorList>
    </citation>
    <scope>NUCLEOTIDE SEQUENCE [LARGE SCALE GENOMIC DNA]</scope>
    <source>
        <strain evidence="4 5">JCM 11448</strain>
    </source>
</reference>
<feature type="region of interest" description="Disordered" evidence="2">
    <location>
        <begin position="164"/>
        <end position="191"/>
    </location>
</feature>
<organism evidence="4 5">
    <name type="scientific">Streptomyces javensis</name>
    <dbReference type="NCBI Taxonomy" id="114698"/>
    <lineage>
        <taxon>Bacteria</taxon>
        <taxon>Bacillati</taxon>
        <taxon>Actinomycetota</taxon>
        <taxon>Actinomycetes</taxon>
        <taxon>Kitasatosporales</taxon>
        <taxon>Streptomycetaceae</taxon>
        <taxon>Streptomyces</taxon>
        <taxon>Streptomyces violaceusniger group</taxon>
    </lineage>
</organism>
<name>A0ABN1WSS5_9ACTN</name>
<dbReference type="PROSITE" id="PS50966">
    <property type="entry name" value="ZF_SWIM"/>
    <property type="match status" value="1"/>
</dbReference>